<accession>A0A6N6JY83</accession>
<protein>
    <submittedName>
        <fullName evidence="2">Uncharacterized protein</fullName>
    </submittedName>
</protein>
<feature type="transmembrane region" description="Helical" evidence="1">
    <location>
        <begin position="16"/>
        <end position="37"/>
    </location>
</feature>
<dbReference type="Proteomes" id="UP000468420">
    <property type="component" value="Unassembled WGS sequence"/>
</dbReference>
<keyword evidence="1" id="KW-0812">Transmembrane</keyword>
<comment type="caution">
    <text evidence="2">The sequence shown here is derived from an EMBL/GenBank/DDBJ whole genome shotgun (WGS) entry which is preliminary data.</text>
</comment>
<sequence>MTGVSVWGPGNGDKQLWLILLSLLSPLVACFCELSGFQDERMRGNSALSVRCSAVGFAEGDSLQFVQISYHMIL</sequence>
<evidence type="ECO:0000256" key="1">
    <source>
        <dbReference type="SAM" id="Phobius"/>
    </source>
</evidence>
<evidence type="ECO:0000313" key="3">
    <source>
        <dbReference type="Proteomes" id="UP000468420"/>
    </source>
</evidence>
<reference evidence="2 3" key="1">
    <citation type="submission" date="2018-08" db="EMBL/GenBank/DDBJ databases">
        <title>Complete genomic analysis of a Citrobacter pasteurii isolated from cockles (Cerastoderma edule) containing a new chromosomic qnrB allele.</title>
        <authorList>
            <person name="Rodrigues A."/>
            <person name="Baptista T."/>
            <person name="Quesada A."/>
            <person name="Campos M.J."/>
        </authorList>
    </citation>
    <scope>NUCLEOTIDE SEQUENCE [LARGE SCALE GENOMIC DNA]</scope>
    <source>
        <strain evidence="2 3">BA18</strain>
    </source>
</reference>
<keyword evidence="1" id="KW-1133">Transmembrane helix</keyword>
<dbReference type="EMBL" id="QRDC01000032">
    <property type="protein sequence ID" value="KAA1273297.1"/>
    <property type="molecule type" value="Genomic_DNA"/>
</dbReference>
<evidence type="ECO:0000313" key="2">
    <source>
        <dbReference type="EMBL" id="KAA1273297.1"/>
    </source>
</evidence>
<proteinExistence type="predicted"/>
<dbReference type="AlphaFoldDB" id="A0A6N6JY83"/>
<name>A0A6N6JY83_9ENTR</name>
<gene>
    <name evidence="2" type="ORF">DXF85_23315</name>
</gene>
<keyword evidence="1" id="KW-0472">Membrane</keyword>
<organism evidence="2 3">
    <name type="scientific">Citrobacter pasteurii</name>
    <dbReference type="NCBI Taxonomy" id="1563222"/>
    <lineage>
        <taxon>Bacteria</taxon>
        <taxon>Pseudomonadati</taxon>
        <taxon>Pseudomonadota</taxon>
        <taxon>Gammaproteobacteria</taxon>
        <taxon>Enterobacterales</taxon>
        <taxon>Enterobacteriaceae</taxon>
        <taxon>Citrobacter</taxon>
    </lineage>
</organism>